<dbReference type="InterPro" id="IPR007314">
    <property type="entry name" value="Cofac_haem-bd_dom"/>
</dbReference>
<dbReference type="CDD" id="cd14727">
    <property type="entry name" value="ChanN-like"/>
    <property type="match status" value="1"/>
</dbReference>
<organism evidence="2 3">
    <name type="scientific">Imhoffiella purpurea</name>
    <dbReference type="NCBI Taxonomy" id="1249627"/>
    <lineage>
        <taxon>Bacteria</taxon>
        <taxon>Pseudomonadati</taxon>
        <taxon>Pseudomonadota</taxon>
        <taxon>Gammaproteobacteria</taxon>
        <taxon>Chromatiales</taxon>
        <taxon>Chromatiaceae</taxon>
        <taxon>Imhoffiella</taxon>
    </lineage>
</organism>
<proteinExistence type="predicted"/>
<dbReference type="Proteomes" id="UP000019460">
    <property type="component" value="Unassembled WGS sequence"/>
</dbReference>
<dbReference type="InterPro" id="IPR036034">
    <property type="entry name" value="PDZ_sf"/>
</dbReference>
<dbReference type="AlphaFoldDB" id="W9VDQ5"/>
<dbReference type="eggNOG" id="COG0265">
    <property type="taxonomic scope" value="Bacteria"/>
</dbReference>
<evidence type="ECO:0000259" key="1">
    <source>
        <dbReference type="PROSITE" id="PS50106"/>
    </source>
</evidence>
<dbReference type="PROSITE" id="PS50106">
    <property type="entry name" value="PDZ"/>
    <property type="match status" value="1"/>
</dbReference>
<comment type="caution">
    <text evidence="2">The sequence shown here is derived from an EMBL/GenBank/DDBJ whole genome shotgun (WGS) entry which is preliminary data.</text>
</comment>
<sequence>MFGLGGVACSTSMADQPASADALAGNRTQVVESARISDMGWLIDRLADRRLIFVGESHDRYEDHLNQLAIIQGLVAKGKTLAIGMEFFQQPYQQPLDDYVAGRIDELELLRRTQYFDRWRYDYRLYRPILRYAREQGLPLIALNLPAELTRKVGEVGIAGLDAAERRSIPSEIDREDPAYRARLRRVFEHHPVSEQRNFEHFLEVQLLWDEGMAERAADYLKAHPDRTLVVLAGVGHLESGQGIPKRLLRRVQVPSAIVLSGSNRTLDPADADYFLYPPAVELPPSGLLGIRLDDADPGEGVRVAGFGEGSGAKAAGMEENDRILSIGGQPIASYADIRIALIDAEPGDRLPVEVLRQRLVGGDQRLNLQVELH</sequence>
<dbReference type="SUPFAM" id="SSF50156">
    <property type="entry name" value="PDZ domain-like"/>
    <property type="match status" value="1"/>
</dbReference>
<dbReference type="EMBL" id="AONC01000029">
    <property type="protein sequence ID" value="EXJ15126.1"/>
    <property type="molecule type" value="Genomic_DNA"/>
</dbReference>
<gene>
    <name evidence="2" type="ORF">D779_1680</name>
</gene>
<feature type="domain" description="PDZ" evidence="1">
    <location>
        <begin position="286"/>
        <end position="359"/>
    </location>
</feature>
<dbReference type="Gene3D" id="2.30.42.10">
    <property type="match status" value="1"/>
</dbReference>
<keyword evidence="3" id="KW-1185">Reference proteome</keyword>
<dbReference type="Pfam" id="PF04187">
    <property type="entry name" value="Cofac_haem_bdg"/>
    <property type="match status" value="1"/>
</dbReference>
<name>W9VDQ5_9GAMM</name>
<dbReference type="Gene3D" id="3.40.50.11550">
    <property type="match status" value="1"/>
</dbReference>
<dbReference type="eggNOG" id="COG3016">
    <property type="taxonomic scope" value="Bacteria"/>
</dbReference>
<dbReference type="SUPFAM" id="SSF159501">
    <property type="entry name" value="EreA/ChaN-like"/>
    <property type="match status" value="1"/>
</dbReference>
<protein>
    <recommendedName>
        <fullName evidence="1">PDZ domain-containing protein</fullName>
    </recommendedName>
</protein>
<dbReference type="InterPro" id="IPR001478">
    <property type="entry name" value="PDZ"/>
</dbReference>
<dbReference type="STRING" id="1249627.D779_1680"/>
<reference evidence="2 3" key="1">
    <citation type="submission" date="2012-11" db="EMBL/GenBank/DDBJ databases">
        <title>Genome assembly of Thiorhodococcus sp. AK35.</title>
        <authorList>
            <person name="Nupur N."/>
            <person name="Khatri I."/>
            <person name="Subramanian S."/>
            <person name="Pinnaka A."/>
        </authorList>
    </citation>
    <scope>NUCLEOTIDE SEQUENCE [LARGE SCALE GENOMIC DNA]</scope>
    <source>
        <strain evidence="2 3">AK35</strain>
    </source>
</reference>
<accession>W9VDQ5</accession>
<dbReference type="SMART" id="SM00228">
    <property type="entry name" value="PDZ"/>
    <property type="match status" value="1"/>
</dbReference>
<evidence type="ECO:0000313" key="3">
    <source>
        <dbReference type="Proteomes" id="UP000019460"/>
    </source>
</evidence>
<evidence type="ECO:0000313" key="2">
    <source>
        <dbReference type="EMBL" id="EXJ15126.1"/>
    </source>
</evidence>
<dbReference type="Pfam" id="PF13180">
    <property type="entry name" value="PDZ_2"/>
    <property type="match status" value="1"/>
</dbReference>